<accession>A0A6L8RLK5</accession>
<feature type="transmembrane region" description="Helical" evidence="2">
    <location>
        <begin position="59"/>
        <end position="83"/>
    </location>
</feature>
<reference evidence="4 5" key="1">
    <citation type="journal article" date="2019" name="Nat. Med.">
        <title>A library of human gut bacterial isolates paired with longitudinal multiomics data enables mechanistic microbiome research.</title>
        <authorList>
            <person name="Poyet M."/>
            <person name="Groussin M."/>
            <person name="Gibbons S.M."/>
            <person name="Avila-Pacheco J."/>
            <person name="Jiang X."/>
            <person name="Kearney S.M."/>
            <person name="Perrotta A.R."/>
            <person name="Berdy B."/>
            <person name="Zhao S."/>
            <person name="Lieberman T.D."/>
            <person name="Swanson P.K."/>
            <person name="Smith M."/>
            <person name="Roesemann S."/>
            <person name="Alexander J.E."/>
            <person name="Rich S.A."/>
            <person name="Livny J."/>
            <person name="Vlamakis H."/>
            <person name="Clish C."/>
            <person name="Bullock K."/>
            <person name="Deik A."/>
            <person name="Scott J."/>
            <person name="Pierce K.A."/>
            <person name="Xavier R.J."/>
            <person name="Alm E.J."/>
        </authorList>
    </citation>
    <scope>NUCLEOTIDE SEQUENCE [LARGE SCALE GENOMIC DNA]</scope>
    <source>
        <strain evidence="4 5">BIOML-A10</strain>
    </source>
</reference>
<feature type="domain" description="Zinc-ribbon" evidence="3">
    <location>
        <begin position="2"/>
        <end position="23"/>
    </location>
</feature>
<dbReference type="InterPro" id="IPR026870">
    <property type="entry name" value="Zinc_ribbon_dom"/>
</dbReference>
<keyword evidence="2" id="KW-0472">Membrane</keyword>
<dbReference type="Pfam" id="PF13240">
    <property type="entry name" value="Zn_Ribbon_1"/>
    <property type="match status" value="1"/>
</dbReference>
<evidence type="ECO:0000256" key="1">
    <source>
        <dbReference type="SAM" id="MobiDB-lite"/>
    </source>
</evidence>
<feature type="region of interest" description="Disordered" evidence="1">
    <location>
        <begin position="90"/>
        <end position="136"/>
    </location>
</feature>
<organism evidence="4 5">
    <name type="scientific">Collinsella aerofaciens</name>
    <dbReference type="NCBI Taxonomy" id="74426"/>
    <lineage>
        <taxon>Bacteria</taxon>
        <taxon>Bacillati</taxon>
        <taxon>Actinomycetota</taxon>
        <taxon>Coriobacteriia</taxon>
        <taxon>Coriobacteriales</taxon>
        <taxon>Coriobacteriaceae</taxon>
        <taxon>Collinsella</taxon>
    </lineage>
</organism>
<evidence type="ECO:0000313" key="5">
    <source>
        <dbReference type="Proteomes" id="UP000481598"/>
    </source>
</evidence>
<evidence type="ECO:0000313" key="4">
    <source>
        <dbReference type="EMBL" id="MZJ86693.1"/>
    </source>
</evidence>
<dbReference type="RefSeq" id="WP_161156535.1">
    <property type="nucleotide sequence ID" value="NZ_WWSY01000016.1"/>
</dbReference>
<sequence>MFCTKCGSEIPDGTDFCTNCGARVGAASPAAAPAEPAPMSAAGMPPVQGAVQKKSHKRAVIIGICVAGVLVAGGAALALTGVLGPLGQGGSSQITALGSDEGSAEHKDEGSAKKKPAADEDEADEPEQTGSSVKVDLNDQATYAAANLFLSNFTEEDFGYNKNDPSSLFDVTDGLSAEEQRDMTFFIFNHFLDNGSKRVERGSDIGGKRYGFKIAIDAVHSEMNRLFGMTLSDDEMQFDDNEGKYDEVIQALGTRATVQDGYLYFNEEHGVAKIAVPAIVTAAEDLGNNTYRLTFEAYVAQSYNGGPSPLVSDVPESVYGLPADQLKATIGVDSTSAMSGTAVVKVAAGDGAPAFALQSINYD</sequence>
<evidence type="ECO:0000259" key="3">
    <source>
        <dbReference type="Pfam" id="PF13240"/>
    </source>
</evidence>
<dbReference type="EMBL" id="WWTB01000027">
    <property type="protein sequence ID" value="MZJ86693.1"/>
    <property type="molecule type" value="Genomic_DNA"/>
</dbReference>
<gene>
    <name evidence="4" type="ORF">GT635_09585</name>
</gene>
<name>A0A6L8RLK5_9ACTN</name>
<dbReference type="Proteomes" id="UP000481598">
    <property type="component" value="Unassembled WGS sequence"/>
</dbReference>
<dbReference type="AlphaFoldDB" id="A0A6L8RLK5"/>
<evidence type="ECO:0000256" key="2">
    <source>
        <dbReference type="SAM" id="Phobius"/>
    </source>
</evidence>
<feature type="compositionally biased region" description="Basic and acidic residues" evidence="1">
    <location>
        <begin position="103"/>
        <end position="118"/>
    </location>
</feature>
<proteinExistence type="predicted"/>
<comment type="caution">
    <text evidence="4">The sequence shown here is derived from an EMBL/GenBank/DDBJ whole genome shotgun (WGS) entry which is preliminary data.</text>
</comment>
<keyword evidence="2" id="KW-0812">Transmembrane</keyword>
<keyword evidence="2" id="KW-1133">Transmembrane helix</keyword>
<protein>
    <submittedName>
        <fullName evidence="4">Zinc-ribbon domain-containing protein</fullName>
    </submittedName>
</protein>